<keyword evidence="1" id="KW-0812">Transmembrane</keyword>
<feature type="transmembrane region" description="Helical" evidence="1">
    <location>
        <begin position="6"/>
        <end position="28"/>
    </location>
</feature>
<keyword evidence="1" id="KW-1133">Transmembrane helix</keyword>
<keyword evidence="1" id="KW-0472">Membrane</keyword>
<name>A0A2T9XXA2_9FUNG</name>
<evidence type="ECO:0000313" key="3">
    <source>
        <dbReference type="Proteomes" id="UP000245383"/>
    </source>
</evidence>
<evidence type="ECO:0000313" key="2">
    <source>
        <dbReference type="EMBL" id="PVU84704.1"/>
    </source>
</evidence>
<feature type="non-terminal residue" evidence="2">
    <location>
        <position position="1"/>
    </location>
</feature>
<dbReference type="Proteomes" id="UP000245383">
    <property type="component" value="Unassembled WGS sequence"/>
</dbReference>
<reference evidence="2 3" key="1">
    <citation type="journal article" date="2018" name="MBio">
        <title>Comparative Genomics Reveals the Core Gene Toolbox for the Fungus-Insect Symbiosis.</title>
        <authorList>
            <person name="Wang Y."/>
            <person name="Stata M."/>
            <person name="Wang W."/>
            <person name="Stajich J.E."/>
            <person name="White M.M."/>
            <person name="Moncalvo J.M."/>
        </authorList>
    </citation>
    <scope>NUCLEOTIDE SEQUENCE [LARGE SCALE GENOMIC DNA]</scope>
    <source>
        <strain evidence="2 3">SWE-8-4</strain>
    </source>
</reference>
<keyword evidence="3" id="KW-1185">Reference proteome</keyword>
<gene>
    <name evidence="2" type="ORF">BB561_007029</name>
</gene>
<protein>
    <recommendedName>
        <fullName evidence="4">ABC transmembrane type-1 domain-containing protein</fullName>
    </recommendedName>
</protein>
<evidence type="ECO:0000256" key="1">
    <source>
        <dbReference type="SAM" id="Phobius"/>
    </source>
</evidence>
<dbReference type="OrthoDB" id="9909019at2759"/>
<organism evidence="2 3">
    <name type="scientific">Smittium simulii</name>
    <dbReference type="NCBI Taxonomy" id="133385"/>
    <lineage>
        <taxon>Eukaryota</taxon>
        <taxon>Fungi</taxon>
        <taxon>Fungi incertae sedis</taxon>
        <taxon>Zoopagomycota</taxon>
        <taxon>Kickxellomycotina</taxon>
        <taxon>Harpellomycetes</taxon>
        <taxon>Harpellales</taxon>
        <taxon>Legeriomycetaceae</taxon>
        <taxon>Smittium</taxon>
    </lineage>
</organism>
<dbReference type="AlphaFoldDB" id="A0A2T9XXA2"/>
<sequence>ALDGLGFTAILAVVFFILLMLLGPLPLFRKTAKAIIGHRISRYIFMASDKLFYKANPSVL</sequence>
<comment type="caution">
    <text evidence="2">The sequence shown here is derived from an EMBL/GenBank/DDBJ whole genome shotgun (WGS) entry which is preliminary data.</text>
</comment>
<evidence type="ECO:0008006" key="4">
    <source>
        <dbReference type="Google" id="ProtNLM"/>
    </source>
</evidence>
<feature type="non-terminal residue" evidence="2">
    <location>
        <position position="60"/>
    </location>
</feature>
<proteinExistence type="predicted"/>
<dbReference type="EMBL" id="MBFR01001047">
    <property type="protein sequence ID" value="PVU84704.1"/>
    <property type="molecule type" value="Genomic_DNA"/>
</dbReference>
<accession>A0A2T9XXA2</accession>